<sequence length="63" mass="6855">MMHLLSKVKTKWIFCGFYKVSINDIIGSFLPASKAKGLKICKKALAIASASCHRDGGLCVVKK</sequence>
<reference evidence="2 3" key="2">
    <citation type="submission" date="2021-12" db="EMBL/GenBank/DDBJ databases">
        <title>Antimicrobial susceptibility of Lactobacillus delbrueckii subsp. lactis obtained from milk products and other habitats.</title>
        <authorList>
            <person name="Shani N."/>
        </authorList>
    </citation>
    <scope>NUCLEOTIDE SEQUENCE [LARGE SCALE GENOMIC DNA]</scope>
    <source>
        <strain evidence="2 3">FAM 21755</strain>
    </source>
</reference>
<organism evidence="1">
    <name type="scientific">Lactobacillus delbrueckii subsp. lactis</name>
    <dbReference type="NCBI Taxonomy" id="29397"/>
    <lineage>
        <taxon>Bacteria</taxon>
        <taxon>Bacillati</taxon>
        <taxon>Bacillota</taxon>
        <taxon>Bacilli</taxon>
        <taxon>Lactobacillales</taxon>
        <taxon>Lactobacillaceae</taxon>
        <taxon>Lactobacillus</taxon>
    </lineage>
</organism>
<evidence type="ECO:0000313" key="2">
    <source>
        <dbReference type="EMBL" id="MCD5563274.1"/>
    </source>
</evidence>
<name>A0A3G6K5E9_LACDL</name>
<evidence type="ECO:0000313" key="3">
    <source>
        <dbReference type="Proteomes" id="UP001200334"/>
    </source>
</evidence>
<dbReference type="EMBL" id="JAJNUY010000010">
    <property type="protein sequence ID" value="MCD5563274.1"/>
    <property type="molecule type" value="Genomic_DNA"/>
</dbReference>
<dbReference type="Proteomes" id="UP001200334">
    <property type="component" value="Unassembled WGS sequence"/>
</dbReference>
<proteinExistence type="predicted"/>
<dbReference type="AlphaFoldDB" id="A0A3G6K5E9"/>
<protein>
    <submittedName>
        <fullName evidence="1">Uncharacterized protein</fullName>
    </submittedName>
</protein>
<accession>A0A3G6K5E9</accession>
<gene>
    <name evidence="1" type="ORF">DQL93_03085</name>
    <name evidence="2" type="ORF">LOB85_03780</name>
</gene>
<reference evidence="1" key="1">
    <citation type="submission" date="2018-07" db="EMBL/GenBank/DDBJ databases">
        <authorList>
            <person name="Somerville V."/>
        </authorList>
    </citation>
    <scope>NUCLEOTIDE SEQUENCE</scope>
    <source>
        <strain evidence="1">NWC_2_2</strain>
    </source>
</reference>
<dbReference type="EMBL" id="CP031023">
    <property type="protein sequence ID" value="AZA15663.1"/>
    <property type="molecule type" value="Genomic_DNA"/>
</dbReference>
<evidence type="ECO:0000313" key="1">
    <source>
        <dbReference type="EMBL" id="AZA15663.1"/>
    </source>
</evidence>
<dbReference type="RefSeq" id="WP_025895522.1">
    <property type="nucleotide sequence ID" value="NZ_CP046131.1"/>
</dbReference>